<dbReference type="SUPFAM" id="SSF56300">
    <property type="entry name" value="Metallo-dependent phosphatases"/>
    <property type="match status" value="1"/>
</dbReference>
<keyword evidence="3" id="KW-1185">Reference proteome</keyword>
<proteinExistence type="predicted"/>
<dbReference type="PANTHER" id="PTHR42850:SF4">
    <property type="entry name" value="ZINC-DEPENDENT ENDOPOLYPHOSPHATASE"/>
    <property type="match status" value="1"/>
</dbReference>
<dbReference type="GO" id="GO:0005737">
    <property type="term" value="C:cytoplasm"/>
    <property type="evidence" value="ECO:0007669"/>
    <property type="project" value="TreeGrafter"/>
</dbReference>
<name>A0A1I4XB47_9FLAO</name>
<feature type="domain" description="Calcineurin-like phosphoesterase" evidence="1">
    <location>
        <begin position="5"/>
        <end position="159"/>
    </location>
</feature>
<organism evidence="2 3">
    <name type="scientific">Paenimyroides ummariense</name>
    <dbReference type="NCBI Taxonomy" id="913024"/>
    <lineage>
        <taxon>Bacteria</taxon>
        <taxon>Pseudomonadati</taxon>
        <taxon>Bacteroidota</taxon>
        <taxon>Flavobacteriia</taxon>
        <taxon>Flavobacteriales</taxon>
        <taxon>Flavobacteriaceae</taxon>
        <taxon>Paenimyroides</taxon>
    </lineage>
</organism>
<dbReference type="InterPro" id="IPR004843">
    <property type="entry name" value="Calcineurin-like_PHP"/>
</dbReference>
<dbReference type="CDD" id="cd00144">
    <property type="entry name" value="MPP_PPP_family"/>
    <property type="match status" value="1"/>
</dbReference>
<dbReference type="OrthoDB" id="9808081at2"/>
<evidence type="ECO:0000313" key="2">
    <source>
        <dbReference type="EMBL" id="SFN22882.1"/>
    </source>
</evidence>
<dbReference type="STRING" id="913024.SAMN05421741_102214"/>
<dbReference type="Proteomes" id="UP000199036">
    <property type="component" value="Unassembled WGS sequence"/>
</dbReference>
<sequence length="242" mass="27905">MSNTFVIGDIHGGLKALQQVLNRANVTTNDKLIFLGDYVDGWSETPAVLDFLIDLSATYSCVFMQGNHEEMLLKWLKKEDDNELWRFHGGEVTVQSYQNIPLRTIEKHISFLEKLNEYYIDDKNRLFVHAGFTHLKGVAFEYFRGMFWWDRTLWETAMAVDGNLSADNVRYPQRLKLYKEIYVGHTPVIRFGASAPMNFANVWNVDTGAAFTGKLSILNVDTKEYWQSDSLPDLYPAEKGRN</sequence>
<dbReference type="Pfam" id="PF00149">
    <property type="entry name" value="Metallophos"/>
    <property type="match status" value="1"/>
</dbReference>
<dbReference type="InterPro" id="IPR029052">
    <property type="entry name" value="Metallo-depent_PP-like"/>
</dbReference>
<dbReference type="PANTHER" id="PTHR42850">
    <property type="entry name" value="METALLOPHOSPHOESTERASE"/>
    <property type="match status" value="1"/>
</dbReference>
<dbReference type="Gene3D" id="3.60.21.10">
    <property type="match status" value="1"/>
</dbReference>
<dbReference type="GO" id="GO:0008803">
    <property type="term" value="F:bis(5'-nucleosyl)-tetraphosphatase (symmetrical) activity"/>
    <property type="evidence" value="ECO:0007669"/>
    <property type="project" value="TreeGrafter"/>
</dbReference>
<dbReference type="GO" id="GO:0016791">
    <property type="term" value="F:phosphatase activity"/>
    <property type="evidence" value="ECO:0007669"/>
    <property type="project" value="TreeGrafter"/>
</dbReference>
<dbReference type="EMBL" id="FOVI01000002">
    <property type="protein sequence ID" value="SFN22882.1"/>
    <property type="molecule type" value="Genomic_DNA"/>
</dbReference>
<reference evidence="3" key="1">
    <citation type="submission" date="2016-10" db="EMBL/GenBank/DDBJ databases">
        <authorList>
            <person name="Varghese N."/>
            <person name="Submissions S."/>
        </authorList>
    </citation>
    <scope>NUCLEOTIDE SEQUENCE [LARGE SCALE GENOMIC DNA]</scope>
    <source>
        <strain evidence="3">DS-12</strain>
    </source>
</reference>
<dbReference type="InterPro" id="IPR050126">
    <property type="entry name" value="Ap4A_hydrolase"/>
</dbReference>
<accession>A0A1I4XB47</accession>
<dbReference type="GO" id="GO:0110154">
    <property type="term" value="P:RNA decapping"/>
    <property type="evidence" value="ECO:0007669"/>
    <property type="project" value="TreeGrafter"/>
</dbReference>
<gene>
    <name evidence="2" type="ORF">SAMN05421741_102214</name>
</gene>
<protein>
    <submittedName>
        <fullName evidence="2">Serine/threonine protein phosphatase 1</fullName>
    </submittedName>
</protein>
<evidence type="ECO:0000259" key="1">
    <source>
        <dbReference type="Pfam" id="PF00149"/>
    </source>
</evidence>
<dbReference type="RefSeq" id="WP_091518715.1">
    <property type="nucleotide sequence ID" value="NZ_FOVI01000002.1"/>
</dbReference>
<dbReference type="AlphaFoldDB" id="A0A1I4XB47"/>
<evidence type="ECO:0000313" key="3">
    <source>
        <dbReference type="Proteomes" id="UP000199036"/>
    </source>
</evidence>